<gene>
    <name evidence="1" type="ORF">B0T14DRAFT_527061</name>
</gene>
<evidence type="ECO:0000313" key="2">
    <source>
        <dbReference type="Proteomes" id="UP001175000"/>
    </source>
</evidence>
<organism evidence="1 2">
    <name type="scientific">Immersiella caudata</name>
    <dbReference type="NCBI Taxonomy" id="314043"/>
    <lineage>
        <taxon>Eukaryota</taxon>
        <taxon>Fungi</taxon>
        <taxon>Dikarya</taxon>
        <taxon>Ascomycota</taxon>
        <taxon>Pezizomycotina</taxon>
        <taxon>Sordariomycetes</taxon>
        <taxon>Sordariomycetidae</taxon>
        <taxon>Sordariales</taxon>
        <taxon>Lasiosphaeriaceae</taxon>
        <taxon>Immersiella</taxon>
    </lineage>
</organism>
<protein>
    <recommendedName>
        <fullName evidence="3">Cyclin-dependent protein kinase regulator pho80</fullName>
    </recommendedName>
</protein>
<name>A0AA40BU85_9PEZI</name>
<dbReference type="PANTHER" id="PTHR39219:SF1">
    <property type="entry name" value="ER MEMBRANE PROTEIN COMPLEX SUBUNIT 10"/>
    <property type="match status" value="1"/>
</dbReference>
<reference evidence="1" key="1">
    <citation type="submission" date="2023-06" db="EMBL/GenBank/DDBJ databases">
        <title>Genome-scale phylogeny and comparative genomics of the fungal order Sordariales.</title>
        <authorList>
            <consortium name="Lawrence Berkeley National Laboratory"/>
            <person name="Hensen N."/>
            <person name="Bonometti L."/>
            <person name="Westerberg I."/>
            <person name="Brannstrom I.O."/>
            <person name="Guillou S."/>
            <person name="Cros-Aarteil S."/>
            <person name="Calhoun S."/>
            <person name="Haridas S."/>
            <person name="Kuo A."/>
            <person name="Mondo S."/>
            <person name="Pangilinan J."/>
            <person name="Riley R."/>
            <person name="Labutti K."/>
            <person name="Andreopoulos B."/>
            <person name="Lipzen A."/>
            <person name="Chen C."/>
            <person name="Yanf M."/>
            <person name="Daum C."/>
            <person name="Ng V."/>
            <person name="Clum A."/>
            <person name="Steindorff A."/>
            <person name="Ohm R."/>
            <person name="Martin F."/>
            <person name="Silar P."/>
            <person name="Natvig D."/>
            <person name="Lalanne C."/>
            <person name="Gautier V."/>
            <person name="Ament-Velasquez S.L."/>
            <person name="Kruys A."/>
            <person name="Hutchinson M.I."/>
            <person name="Powell A.J."/>
            <person name="Barry K."/>
            <person name="Miller A.N."/>
            <person name="Grigoriev I.V."/>
            <person name="Debuchy R."/>
            <person name="Gladieux P."/>
            <person name="Thoren M.H."/>
            <person name="Johannesson H."/>
        </authorList>
    </citation>
    <scope>NUCLEOTIDE SEQUENCE</scope>
    <source>
        <strain evidence="1">CBS 606.72</strain>
    </source>
</reference>
<dbReference type="PANTHER" id="PTHR39219">
    <property type="entry name" value="ER MEMBRANE PROTEIN COMPLEX SUBUNIT 10"/>
    <property type="match status" value="1"/>
</dbReference>
<evidence type="ECO:0008006" key="3">
    <source>
        <dbReference type="Google" id="ProtNLM"/>
    </source>
</evidence>
<dbReference type="Proteomes" id="UP001175000">
    <property type="component" value="Unassembled WGS sequence"/>
</dbReference>
<evidence type="ECO:0000313" key="1">
    <source>
        <dbReference type="EMBL" id="KAK0613822.1"/>
    </source>
</evidence>
<accession>A0AA40BU85</accession>
<dbReference type="AlphaFoldDB" id="A0AA40BU85"/>
<comment type="caution">
    <text evidence="1">The sequence shown here is derived from an EMBL/GenBank/DDBJ whole genome shotgun (WGS) entry which is preliminary data.</text>
</comment>
<dbReference type="EMBL" id="JAULSU010000006">
    <property type="protein sequence ID" value="KAK0613822.1"/>
    <property type="molecule type" value="Genomic_DNA"/>
</dbReference>
<keyword evidence="2" id="KW-1185">Reference proteome</keyword>
<sequence length="220" mass="23737">MQLLQPRDPTTRCARQFQSPKMRLNTLLSALLAGTAVLADTVPVFIQPISSSETSPALLIKISHDPLETTTDPTSAPQISTEILSYEAPEIPDDVKLVRIGAYDSKAARWSSSTTVVSVENFGKGYSPHFILTLDANGKDLIGVACRGVRVDAGYTRDFGPQVKVVVAGRGKQPELNKPVVLSPEGKKVVPEAEKTFLQKYWWVLAIGAFMLISGGGDGK</sequence>
<proteinExistence type="predicted"/>